<reference evidence="2" key="1">
    <citation type="journal article" date="2019" name="Int. J. Syst. Evol. Microbiol.">
        <title>The Global Catalogue of Microorganisms (GCM) 10K type strain sequencing project: providing services to taxonomists for standard genome sequencing and annotation.</title>
        <authorList>
            <consortium name="The Broad Institute Genomics Platform"/>
            <consortium name="The Broad Institute Genome Sequencing Center for Infectious Disease"/>
            <person name="Wu L."/>
            <person name="Ma J."/>
        </authorList>
    </citation>
    <scope>NUCLEOTIDE SEQUENCE [LARGE SCALE GENOMIC DNA]</scope>
    <source>
        <strain evidence="2">KCTC 52344</strain>
    </source>
</reference>
<sequence>MMHFVTIKTNSFKSFLQLFDKNEILEDFEFGCTGYQKEGYIDEKIFNGLHRVEDILNFDYDSDWPALFNAKIDKMEIVFIGITYHERYYKVCGEYFKLRILIDKMI</sequence>
<organism evidence="1 2">
    <name type="scientific">Emticicia soli</name>
    <dbReference type="NCBI Taxonomy" id="2027878"/>
    <lineage>
        <taxon>Bacteria</taxon>
        <taxon>Pseudomonadati</taxon>
        <taxon>Bacteroidota</taxon>
        <taxon>Cytophagia</taxon>
        <taxon>Cytophagales</taxon>
        <taxon>Leadbetterellaceae</taxon>
        <taxon>Emticicia</taxon>
    </lineage>
</organism>
<gene>
    <name evidence="1" type="ORF">ACFSR2_16705</name>
</gene>
<protein>
    <submittedName>
        <fullName evidence="1">Uncharacterized protein</fullName>
    </submittedName>
</protein>
<dbReference type="RefSeq" id="WP_340237500.1">
    <property type="nucleotide sequence ID" value="NZ_JBBEWC010000008.1"/>
</dbReference>
<name>A0ABW5J9Q8_9BACT</name>
<evidence type="ECO:0000313" key="2">
    <source>
        <dbReference type="Proteomes" id="UP001597510"/>
    </source>
</evidence>
<dbReference type="EMBL" id="JBHULC010000021">
    <property type="protein sequence ID" value="MFD2522541.1"/>
    <property type="molecule type" value="Genomic_DNA"/>
</dbReference>
<evidence type="ECO:0000313" key="1">
    <source>
        <dbReference type="EMBL" id="MFD2522541.1"/>
    </source>
</evidence>
<proteinExistence type="predicted"/>
<accession>A0ABW5J9Q8</accession>
<dbReference type="Proteomes" id="UP001597510">
    <property type="component" value="Unassembled WGS sequence"/>
</dbReference>
<keyword evidence="2" id="KW-1185">Reference proteome</keyword>
<comment type="caution">
    <text evidence="1">The sequence shown here is derived from an EMBL/GenBank/DDBJ whole genome shotgun (WGS) entry which is preliminary data.</text>
</comment>